<keyword evidence="1" id="KW-0812">Transmembrane</keyword>
<evidence type="ECO:0000256" key="1">
    <source>
        <dbReference type="SAM" id="Phobius"/>
    </source>
</evidence>
<keyword evidence="1" id="KW-0472">Membrane</keyword>
<feature type="transmembrane region" description="Helical" evidence="1">
    <location>
        <begin position="33"/>
        <end position="50"/>
    </location>
</feature>
<evidence type="ECO:0000313" key="2">
    <source>
        <dbReference type="EMBL" id="CAD2171848.1"/>
    </source>
</evidence>
<accession>A0A6V7VBQ9</accession>
<comment type="caution">
    <text evidence="2">The sequence shown here is derived from an EMBL/GenBank/DDBJ whole genome shotgun (WGS) entry which is preliminary data.</text>
</comment>
<dbReference type="EMBL" id="CAJEWN010000191">
    <property type="protein sequence ID" value="CAD2171848.1"/>
    <property type="molecule type" value="Genomic_DNA"/>
</dbReference>
<evidence type="ECO:0000313" key="3">
    <source>
        <dbReference type="Proteomes" id="UP000580250"/>
    </source>
</evidence>
<sequence>MQILIEICFSLQIYFVQRSPNMPSVFRYYDFEQRYISIYFNIFTYFFINFRKKGKKSSYSTYKILKNFA</sequence>
<proteinExistence type="predicted"/>
<dbReference type="AlphaFoldDB" id="A0A6V7VBQ9"/>
<keyword evidence="1" id="KW-1133">Transmembrane helix</keyword>
<dbReference type="Proteomes" id="UP000580250">
    <property type="component" value="Unassembled WGS sequence"/>
</dbReference>
<gene>
    <name evidence="2" type="ORF">MENT_LOCUS23364</name>
</gene>
<reference evidence="2 3" key="1">
    <citation type="submission" date="2020-08" db="EMBL/GenBank/DDBJ databases">
        <authorList>
            <person name="Koutsovoulos G."/>
            <person name="Danchin GJ E."/>
        </authorList>
    </citation>
    <scope>NUCLEOTIDE SEQUENCE [LARGE SCALE GENOMIC DNA]</scope>
</reference>
<protein>
    <submittedName>
        <fullName evidence="2">Uncharacterized protein</fullName>
    </submittedName>
</protein>
<organism evidence="2 3">
    <name type="scientific">Meloidogyne enterolobii</name>
    <name type="common">Root-knot nematode worm</name>
    <name type="synonym">Meloidogyne mayaguensis</name>
    <dbReference type="NCBI Taxonomy" id="390850"/>
    <lineage>
        <taxon>Eukaryota</taxon>
        <taxon>Metazoa</taxon>
        <taxon>Ecdysozoa</taxon>
        <taxon>Nematoda</taxon>
        <taxon>Chromadorea</taxon>
        <taxon>Rhabditida</taxon>
        <taxon>Tylenchina</taxon>
        <taxon>Tylenchomorpha</taxon>
        <taxon>Tylenchoidea</taxon>
        <taxon>Meloidogynidae</taxon>
        <taxon>Meloidogyninae</taxon>
        <taxon>Meloidogyne</taxon>
    </lineage>
</organism>
<name>A0A6V7VBQ9_MELEN</name>